<gene>
    <name evidence="1" type="ORF">ERUC_LOCUS14681</name>
</gene>
<dbReference type="AlphaFoldDB" id="A0ABC8JWW8"/>
<reference evidence="1 2" key="1">
    <citation type="submission" date="2022-03" db="EMBL/GenBank/DDBJ databases">
        <authorList>
            <person name="Macdonald S."/>
            <person name="Ahmed S."/>
            <person name="Newling K."/>
        </authorList>
    </citation>
    <scope>NUCLEOTIDE SEQUENCE [LARGE SCALE GENOMIC DNA]</scope>
</reference>
<sequence>METMLVFEPVDATEGLCPSPVLGMCSSLHWAQQRDETDMSVPLRCKDEVREREKKTMAALETARGLREGSKDDGEEDEKESEEVVKVLLLVVNGSFFLKGFLEVEVDYGI</sequence>
<keyword evidence="2" id="KW-1185">Reference proteome</keyword>
<protein>
    <submittedName>
        <fullName evidence="1">Uncharacterized protein</fullName>
    </submittedName>
</protein>
<proteinExistence type="predicted"/>
<accession>A0ABC8JWW8</accession>
<evidence type="ECO:0000313" key="2">
    <source>
        <dbReference type="Proteomes" id="UP001642260"/>
    </source>
</evidence>
<evidence type="ECO:0000313" key="1">
    <source>
        <dbReference type="EMBL" id="CAH8337762.1"/>
    </source>
</evidence>
<name>A0ABC8JWW8_ERUVS</name>
<comment type="caution">
    <text evidence="1">The sequence shown here is derived from an EMBL/GenBank/DDBJ whole genome shotgun (WGS) entry which is preliminary data.</text>
</comment>
<organism evidence="1 2">
    <name type="scientific">Eruca vesicaria subsp. sativa</name>
    <name type="common">Garden rocket</name>
    <name type="synonym">Eruca sativa</name>
    <dbReference type="NCBI Taxonomy" id="29727"/>
    <lineage>
        <taxon>Eukaryota</taxon>
        <taxon>Viridiplantae</taxon>
        <taxon>Streptophyta</taxon>
        <taxon>Embryophyta</taxon>
        <taxon>Tracheophyta</taxon>
        <taxon>Spermatophyta</taxon>
        <taxon>Magnoliopsida</taxon>
        <taxon>eudicotyledons</taxon>
        <taxon>Gunneridae</taxon>
        <taxon>Pentapetalae</taxon>
        <taxon>rosids</taxon>
        <taxon>malvids</taxon>
        <taxon>Brassicales</taxon>
        <taxon>Brassicaceae</taxon>
        <taxon>Brassiceae</taxon>
        <taxon>Eruca</taxon>
    </lineage>
</organism>
<dbReference type="EMBL" id="CAKOAT010138265">
    <property type="protein sequence ID" value="CAH8337762.1"/>
    <property type="molecule type" value="Genomic_DNA"/>
</dbReference>
<dbReference type="Proteomes" id="UP001642260">
    <property type="component" value="Unassembled WGS sequence"/>
</dbReference>